<evidence type="ECO:0000256" key="7">
    <source>
        <dbReference type="ARBA" id="ARBA00022857"/>
    </source>
</evidence>
<dbReference type="InterPro" id="IPR036291">
    <property type="entry name" value="NAD(P)-bd_dom_sf"/>
</dbReference>
<feature type="binding site" evidence="13">
    <location>
        <position position="273"/>
    </location>
    <ligand>
        <name>substrate</name>
    </ligand>
</feature>
<evidence type="ECO:0000256" key="3">
    <source>
        <dbReference type="ARBA" id="ARBA00011738"/>
    </source>
</evidence>
<dbReference type="Pfam" id="PF16654">
    <property type="entry name" value="DAPDH_C"/>
    <property type="match status" value="1"/>
</dbReference>
<comment type="caution">
    <text evidence="15">The sequence shown here is derived from an EMBL/GenBank/DDBJ whole genome shotgun (WGS) entry which is preliminary data.</text>
</comment>
<protein>
    <recommendedName>
        <fullName evidence="5 12">Meso-diaminopimelate D-dehydrogenase</fullName>
        <shortName evidence="12">DAPDH</shortName>
        <shortName evidence="12">Meso-DAP dehydrogenase</shortName>
        <ecNumber evidence="4 12">1.4.1.16</ecNumber>
    </recommendedName>
</protein>
<keyword evidence="7 12" id="KW-0521">NADP</keyword>
<gene>
    <name evidence="15" type="ORF">CYJ32_00245</name>
</gene>
<evidence type="ECO:0000313" key="15">
    <source>
        <dbReference type="EMBL" id="PKZ15919.1"/>
    </source>
</evidence>
<feature type="binding site" evidence="13">
    <location>
        <begin position="33"/>
        <end position="35"/>
    </location>
    <ligand>
        <name>NADP(+)</name>
        <dbReference type="ChEBI" id="CHEBI:58349"/>
    </ligand>
</feature>
<comment type="similarity">
    <text evidence="2 12">Belongs to the diaminopimelate dehydrogenase family.</text>
</comment>
<comment type="subunit">
    <text evidence="3 12">Homodimer.</text>
</comment>
<feature type="binding site" evidence="13">
    <location>
        <begin position="9"/>
        <end position="12"/>
    </location>
    <ligand>
        <name>NADP(+)</name>
        <dbReference type="ChEBI" id="CHEBI:58349"/>
    </ligand>
</feature>
<dbReference type="Gene3D" id="3.40.50.720">
    <property type="entry name" value="NAD(P)-binding Rossmann-like Domain"/>
    <property type="match status" value="1"/>
</dbReference>
<dbReference type="EMBL" id="PKGU01000001">
    <property type="protein sequence ID" value="PKZ15919.1"/>
    <property type="molecule type" value="Genomic_DNA"/>
</dbReference>
<evidence type="ECO:0000256" key="11">
    <source>
        <dbReference type="ARBA" id="ARBA00052023"/>
    </source>
</evidence>
<dbReference type="GO" id="GO:0019877">
    <property type="term" value="P:diaminopimelate biosynthetic process"/>
    <property type="evidence" value="ECO:0007669"/>
    <property type="project" value="UniProtKB-UniRule"/>
</dbReference>
<feature type="binding site" evidence="13">
    <location>
        <position position="145"/>
    </location>
    <ligand>
        <name>substrate</name>
    </ligand>
</feature>
<accession>A0A2I1M763</accession>
<keyword evidence="9 12" id="KW-0560">Oxidoreductase</keyword>
<dbReference type="GO" id="GO:0047850">
    <property type="term" value="F:diaminopimelate dehydrogenase activity"/>
    <property type="evidence" value="ECO:0007669"/>
    <property type="project" value="UniProtKB-UniRule"/>
</dbReference>
<dbReference type="CDD" id="cd02270">
    <property type="entry name" value="meso-DAPDH_N"/>
    <property type="match status" value="1"/>
</dbReference>
<dbReference type="InterPro" id="IPR010190">
    <property type="entry name" value="Diaminopimelate_DH_Ddh"/>
</dbReference>
<comment type="catalytic activity">
    <reaction evidence="11 12">
        <text>meso-2,6-diaminopimelate + NADP(+) + H2O = (S)-2-amino-6-oxoheptanedioate + NH4(+) + NADPH + H(+)</text>
        <dbReference type="Rhea" id="RHEA:13561"/>
        <dbReference type="ChEBI" id="CHEBI:15377"/>
        <dbReference type="ChEBI" id="CHEBI:15378"/>
        <dbReference type="ChEBI" id="CHEBI:28938"/>
        <dbReference type="ChEBI" id="CHEBI:57783"/>
        <dbReference type="ChEBI" id="CHEBI:57791"/>
        <dbReference type="ChEBI" id="CHEBI:58349"/>
        <dbReference type="ChEBI" id="CHEBI:58556"/>
        <dbReference type="EC" id="1.4.1.16"/>
    </reaction>
</comment>
<keyword evidence="10 12" id="KW-0457">Lysine biosynthesis</keyword>
<evidence type="ECO:0000256" key="12">
    <source>
        <dbReference type="PIRNR" id="PIRNR025648"/>
    </source>
</evidence>
<keyword evidence="13" id="KW-0547">Nucleotide-binding</keyword>
<organism evidence="15 16">
    <name type="scientific">Alloscardovia omnicolens</name>
    <dbReference type="NCBI Taxonomy" id="419015"/>
    <lineage>
        <taxon>Bacteria</taxon>
        <taxon>Bacillati</taxon>
        <taxon>Actinomycetota</taxon>
        <taxon>Actinomycetes</taxon>
        <taxon>Bifidobacteriales</taxon>
        <taxon>Bifidobacteriaceae</taxon>
        <taxon>Alloscardovia</taxon>
    </lineage>
</organism>
<evidence type="ECO:0000256" key="1">
    <source>
        <dbReference type="ARBA" id="ARBA00004896"/>
    </source>
</evidence>
<proteinExistence type="inferred from homology"/>
<dbReference type="InterPro" id="IPR032094">
    <property type="entry name" value="Meso-DAP_DH_C"/>
</dbReference>
<feature type="binding site" evidence="13">
    <location>
        <position position="196"/>
    </location>
    <ligand>
        <name>substrate</name>
    </ligand>
</feature>
<evidence type="ECO:0000259" key="14">
    <source>
        <dbReference type="Pfam" id="PF16654"/>
    </source>
</evidence>
<evidence type="ECO:0000256" key="10">
    <source>
        <dbReference type="ARBA" id="ARBA00023154"/>
    </source>
</evidence>
<feature type="binding site" evidence="13">
    <location>
        <begin position="66"/>
        <end position="69"/>
    </location>
    <ligand>
        <name>NADP(+)</name>
        <dbReference type="ChEBI" id="CHEBI:58349"/>
    </ligand>
</feature>
<comment type="function">
    <text evidence="12">Catalyzes the reversible NADPH-dependent reductive amination of L-2-amino-6-oxopimelate, the acyclic form of L-tetrahydrodipicolinate, to generate the meso compound, D,L-2,6-diaminopimelate.</text>
</comment>
<dbReference type="GO" id="GO:0009089">
    <property type="term" value="P:lysine biosynthetic process via diaminopimelate"/>
    <property type="evidence" value="ECO:0007669"/>
    <property type="project" value="UniProtKB-UniRule"/>
</dbReference>
<evidence type="ECO:0000256" key="8">
    <source>
        <dbReference type="ARBA" id="ARBA00022915"/>
    </source>
</evidence>
<evidence type="ECO:0000256" key="6">
    <source>
        <dbReference type="ARBA" id="ARBA00022605"/>
    </source>
</evidence>
<feature type="binding site" evidence="13">
    <location>
        <begin position="89"/>
        <end position="91"/>
    </location>
    <ligand>
        <name>NADP(+)</name>
        <dbReference type="ChEBI" id="CHEBI:58349"/>
    </ligand>
</feature>
<dbReference type="UniPathway" id="UPA00034">
    <property type="reaction ID" value="UER00026"/>
</dbReference>
<evidence type="ECO:0000256" key="2">
    <source>
        <dbReference type="ARBA" id="ARBA00007442"/>
    </source>
</evidence>
<dbReference type="SUPFAM" id="SSF55347">
    <property type="entry name" value="Glyceraldehyde-3-phosphate dehydrogenase-like, C-terminal domain"/>
    <property type="match status" value="1"/>
</dbReference>
<feature type="binding site" evidence="13">
    <location>
        <begin position="118"/>
        <end position="122"/>
    </location>
    <ligand>
        <name>NADP(+)</name>
        <dbReference type="ChEBI" id="CHEBI:58349"/>
    </ligand>
</feature>
<dbReference type="AlphaFoldDB" id="A0A2I1M763"/>
<sequence>MVSVAINGYGNLGRGVERALALAPDMECVGVFTRRDPATVTTYGAPVYALDKLSEFKGKIDVVINCGGSATDLEAQTPQVAKLFNVVDSFDTHANIPQHFATVDATAREAGTTAIISVGWDPGLFSMIRVLGEAVLPQGRSTTFWGRGVSQGHSDAIRRIEGVLDARQYTVPVEETVEAVKAGKDVELTARTMHTRECYVVAEQGADLERIEREIVTMPNYFADYNTTVHFISAEELAEKHNGIPHGGQVIRTGSTAEDVNHAIHFELALDSNPEFTGSVLVATARACAKKSAAGLTGAYSVFDLSLAELSARSAEDLRAHSL</sequence>
<feature type="domain" description="Meso-diaminopimelate D-dehydrogenase C-terminal" evidence="14">
    <location>
        <begin position="119"/>
        <end position="272"/>
    </location>
</feature>
<feature type="binding site" evidence="13">
    <location>
        <position position="246"/>
    </location>
    <ligand>
        <name>substrate</name>
    </ligand>
</feature>
<evidence type="ECO:0000313" key="16">
    <source>
        <dbReference type="Proteomes" id="UP000242263"/>
    </source>
</evidence>
<keyword evidence="8 12" id="KW-0220">Diaminopimelate biosynthesis</keyword>
<evidence type="ECO:0000256" key="5">
    <source>
        <dbReference type="ARBA" id="ARBA00021654"/>
    </source>
</evidence>
<keyword evidence="6 12" id="KW-0028">Amino-acid biosynthesis</keyword>
<dbReference type="SUPFAM" id="SSF51735">
    <property type="entry name" value="NAD(P)-binding Rossmann-fold domains"/>
    <property type="match status" value="1"/>
</dbReference>
<dbReference type="EC" id="1.4.1.16" evidence="4 12"/>
<reference evidence="15 16" key="1">
    <citation type="submission" date="2017-12" db="EMBL/GenBank/DDBJ databases">
        <title>Phylogenetic diversity of female urinary microbiome.</title>
        <authorList>
            <person name="Thomas-White K."/>
            <person name="Wolfe A.J."/>
        </authorList>
    </citation>
    <scope>NUCLEOTIDE SEQUENCE [LARGE SCALE GENOMIC DNA]</scope>
    <source>
        <strain evidence="15 16">UMB0064</strain>
    </source>
</reference>
<evidence type="ECO:0000256" key="4">
    <source>
        <dbReference type="ARBA" id="ARBA00012080"/>
    </source>
</evidence>
<name>A0A2I1M763_9BIFI</name>
<dbReference type="GO" id="GO:0000166">
    <property type="term" value="F:nucleotide binding"/>
    <property type="evidence" value="ECO:0007669"/>
    <property type="project" value="UniProtKB-KW"/>
</dbReference>
<dbReference type="Gene3D" id="3.30.360.10">
    <property type="entry name" value="Dihydrodipicolinate Reductase, domain 2"/>
    <property type="match status" value="1"/>
</dbReference>
<dbReference type="RefSeq" id="WP_049206837.1">
    <property type="nucleotide sequence ID" value="NZ_JASODN010000001.1"/>
</dbReference>
<dbReference type="PIRSF" id="PIRSF025648">
    <property type="entry name" value="DDH"/>
    <property type="match status" value="1"/>
</dbReference>
<dbReference type="NCBIfam" id="TIGR01921">
    <property type="entry name" value="DAP-DH"/>
    <property type="match status" value="1"/>
</dbReference>
<dbReference type="Proteomes" id="UP000242263">
    <property type="component" value="Unassembled WGS sequence"/>
</dbReference>
<evidence type="ECO:0000256" key="13">
    <source>
        <dbReference type="PIRSR" id="PIRSR025648-1"/>
    </source>
</evidence>
<feature type="binding site" evidence="13">
    <location>
        <position position="170"/>
    </location>
    <ligand>
        <name>substrate</name>
    </ligand>
</feature>
<comment type="pathway">
    <text evidence="1 12">Amino-acid biosynthesis; L-lysine biosynthesis via DAP pathway; DL-2,6-diaminopimelate from (S)-tetrahydrodipicolinate: step 1/1.</text>
</comment>
<evidence type="ECO:0000256" key="9">
    <source>
        <dbReference type="ARBA" id="ARBA00023002"/>
    </source>
</evidence>